<gene>
    <name evidence="3" type="ORF">D9V32_05735</name>
</gene>
<keyword evidence="4" id="KW-1185">Reference proteome</keyword>
<feature type="region of interest" description="Disordered" evidence="1">
    <location>
        <begin position="79"/>
        <end position="111"/>
    </location>
</feature>
<evidence type="ECO:0000256" key="1">
    <source>
        <dbReference type="SAM" id="MobiDB-lite"/>
    </source>
</evidence>
<organism evidence="3 4">
    <name type="scientific">Mycetocola tolaasinivorans</name>
    <dbReference type="NCBI Taxonomy" id="76635"/>
    <lineage>
        <taxon>Bacteria</taxon>
        <taxon>Bacillati</taxon>
        <taxon>Actinomycetota</taxon>
        <taxon>Actinomycetes</taxon>
        <taxon>Micrococcales</taxon>
        <taxon>Microbacteriaceae</taxon>
        <taxon>Mycetocola</taxon>
    </lineage>
</organism>
<evidence type="ECO:0000256" key="2">
    <source>
        <dbReference type="SAM" id="Phobius"/>
    </source>
</evidence>
<proteinExistence type="predicted"/>
<dbReference type="OrthoDB" id="5122705at2"/>
<keyword evidence="2" id="KW-0812">Transmembrane</keyword>
<feature type="transmembrane region" description="Helical" evidence="2">
    <location>
        <begin position="38"/>
        <end position="56"/>
    </location>
</feature>
<dbReference type="AlphaFoldDB" id="A0A3L7A9T6"/>
<sequence length="111" mass="12158">MSLTSLIVLSVTSPTPNPSPTRIVTPDANLVTPGPGGFLAMIAIVLVVFFLIWDMVRRVRRVNYRAEIVERLEAEKAELDAAEEAKRSGAVRTLPDTDTDTDPADPERPTK</sequence>
<dbReference type="Proteomes" id="UP000272503">
    <property type="component" value="Unassembled WGS sequence"/>
</dbReference>
<reference evidence="3 4" key="1">
    <citation type="submission" date="2018-10" db="EMBL/GenBank/DDBJ databases">
        <authorList>
            <person name="Li J."/>
        </authorList>
    </citation>
    <scope>NUCLEOTIDE SEQUENCE [LARGE SCALE GENOMIC DNA]</scope>
    <source>
        <strain evidence="3 4">IF 016277</strain>
    </source>
</reference>
<dbReference type="RefSeq" id="WP_121647952.1">
    <property type="nucleotide sequence ID" value="NZ_RCUX01000004.1"/>
</dbReference>
<keyword evidence="2" id="KW-0472">Membrane</keyword>
<accession>A0A3L7A9T6</accession>
<evidence type="ECO:0000313" key="4">
    <source>
        <dbReference type="Proteomes" id="UP000272503"/>
    </source>
</evidence>
<comment type="caution">
    <text evidence="3">The sequence shown here is derived from an EMBL/GenBank/DDBJ whole genome shotgun (WGS) entry which is preliminary data.</text>
</comment>
<keyword evidence="2" id="KW-1133">Transmembrane helix</keyword>
<protein>
    <submittedName>
        <fullName evidence="3">Uncharacterized protein</fullName>
    </submittedName>
</protein>
<dbReference type="EMBL" id="RCUX01000004">
    <property type="protein sequence ID" value="RLP76371.1"/>
    <property type="molecule type" value="Genomic_DNA"/>
</dbReference>
<evidence type="ECO:0000313" key="3">
    <source>
        <dbReference type="EMBL" id="RLP76371.1"/>
    </source>
</evidence>
<name>A0A3L7A9T6_9MICO</name>